<evidence type="ECO:0000313" key="2">
    <source>
        <dbReference type="EMBL" id="OHB01897.1"/>
    </source>
</evidence>
<name>A0A1G2TX86_9BACT</name>
<keyword evidence="1" id="KW-0472">Membrane</keyword>
<dbReference type="STRING" id="1802758.A3A96_00455"/>
<organism evidence="2 3">
    <name type="scientific">Candidatus Zambryskibacteria bacterium RIFCSPLOWO2_01_FULL_39_39</name>
    <dbReference type="NCBI Taxonomy" id="1802758"/>
    <lineage>
        <taxon>Bacteria</taxon>
        <taxon>Candidatus Zambryskiibacteriota</taxon>
    </lineage>
</organism>
<gene>
    <name evidence="2" type="ORF">A3A96_00455</name>
</gene>
<keyword evidence="1" id="KW-1133">Transmembrane helix</keyword>
<dbReference type="AlphaFoldDB" id="A0A1G2TX86"/>
<reference evidence="2 3" key="1">
    <citation type="journal article" date="2016" name="Nat. Commun.">
        <title>Thousands of microbial genomes shed light on interconnected biogeochemical processes in an aquifer system.</title>
        <authorList>
            <person name="Anantharaman K."/>
            <person name="Brown C.T."/>
            <person name="Hug L.A."/>
            <person name="Sharon I."/>
            <person name="Castelle C.J."/>
            <person name="Probst A.J."/>
            <person name="Thomas B.C."/>
            <person name="Singh A."/>
            <person name="Wilkins M.J."/>
            <person name="Karaoz U."/>
            <person name="Brodie E.L."/>
            <person name="Williams K.H."/>
            <person name="Hubbard S.S."/>
            <person name="Banfield J.F."/>
        </authorList>
    </citation>
    <scope>NUCLEOTIDE SEQUENCE [LARGE SCALE GENOMIC DNA]</scope>
</reference>
<feature type="transmembrane region" description="Helical" evidence="1">
    <location>
        <begin position="67"/>
        <end position="86"/>
    </location>
</feature>
<evidence type="ECO:0000256" key="1">
    <source>
        <dbReference type="SAM" id="Phobius"/>
    </source>
</evidence>
<sequence>MFLLVLFVITQIIDCVTTYIGIVYLGGVEAVFITKILMSMFGLIGGLAITKIMIAYVYYYGHKKRSLYLRCGIIVIFSIVSIWNFYQINKIVPIFG</sequence>
<evidence type="ECO:0008006" key="4">
    <source>
        <dbReference type="Google" id="ProtNLM"/>
    </source>
</evidence>
<feature type="transmembrane region" description="Helical" evidence="1">
    <location>
        <begin position="39"/>
        <end position="60"/>
    </location>
</feature>
<proteinExistence type="predicted"/>
<dbReference type="Proteomes" id="UP000177707">
    <property type="component" value="Unassembled WGS sequence"/>
</dbReference>
<dbReference type="EMBL" id="MHWB01000009">
    <property type="protein sequence ID" value="OHB01897.1"/>
    <property type="molecule type" value="Genomic_DNA"/>
</dbReference>
<keyword evidence="1" id="KW-0812">Transmembrane</keyword>
<accession>A0A1G2TX86</accession>
<comment type="caution">
    <text evidence="2">The sequence shown here is derived from an EMBL/GenBank/DDBJ whole genome shotgun (WGS) entry which is preliminary data.</text>
</comment>
<protein>
    <recommendedName>
        <fullName evidence="4">DUF5658 domain-containing protein</fullName>
    </recommendedName>
</protein>
<evidence type="ECO:0000313" key="3">
    <source>
        <dbReference type="Proteomes" id="UP000177707"/>
    </source>
</evidence>